<keyword evidence="2" id="KW-0472">Membrane</keyword>
<sequence length="1436" mass="157784">MTQESVLRIAFDSRDAANDAKAFNVQLEKVQDGGEKASKSVETLGKTASTAGTSVKGLSTHVELSTKALSDQTHAVDKNVLAMKNLAKIVAGYISISKGIEAADGYTQMAARIRNATTSAQEYNLVQDRLLATANTTFRALSEAQEVYLSLAGGMKSLGYSTKQTLDLSDSLSFAFTANATRADQAQSAMDSLSKSMAKGKIDADAWISIVTGADNVIADMAKTTGKTETEIRQLGATGKASLEDLIKTLVATREQNEALANNMENSLKDGLQKLTNETTVFLGKLNETTKLTGHAAAAIGFLSEHIDKLAIVGGIAASIWAGRLAAAFAESAIKAGWSTAAILTQTSAMTASATAAKSLYLAVGGPVGLAVVLAGAAASMLMFSKDTNTATSSLDQQRKSVSDLTEEYQKMSASKLISHIEEINDKIDESEKKINKARRSLVAMVAGNPEFVTAQDIKRQNLMLDQLEKIQKQGKSTSAALQEINNSKLFSKAEIKDTQKLFSIMEESNSELSKNIAMRELANSSLDKASGLYSELIDQSEKLTVENQLLNKSLNDGKESFKFITDSLLQSAANAGLSAGKISQLKQSIDEYNKGALSATALLKEFQKYIPISETDLRAYLQLARNIEANEKSLAKNRNELTQNDASQKAFNKTLNDSKVAGVNSADGLKAISTEAVVTSEKVRNLDSEIQKFIQNSMNNTASNIERLKLYNSGLNKEAADIILKTREASGFIGTDQQLSLGTIAVIGQELLLQNQVKKVEEDRKKLEDDKAQALERQTKAHQEQAVLLAGNDERTRNMLRVYQAFRNAGLGDKQARVMTAQVGRENDFVSSAMFGSHKDRNNGYTNTGFISWQKDRSINLMKSLQGQGVLDKNGNIQQSQEALNAMAKFLMQEVSTIGAYGKTKSALNNDNLSYRELEKIVGKNFIAWDYDGNKLGSKTSAKHLKKQDDYYTKLSKILGQDPDTALGSIKNLSKYEDDAYKARVKTEEEIKQLQAQYDTDAIKRSKARDDEINKATILNQLDLIPKIKQRYDAQDTLASLQFDNELNGYKWTEEQKINYHNETAKLMLDIDGEYSEKGKIALKVSLDAQRDLEISAYRRLQQEKIKEFRSTLEQQTAEYQRMYYDALARYSMPQPAFNRWEAQNAYSDQIGAAWDNKQNAINKADEKDPKTDQYLNDANTRYQMYLEAERNYQAQLLAIKRKGVLDERDVMMQSQTDYFGMYNQLLTQASTVWGGMTQMVRDSAGESSAAYKAMFLAQQAIAIGQAIINTEVGATAALKTDPTGFMSMMTRGMGYASVGLIAAQTIQGMAHNGINNIPREGTWLLDGGERVLNPKQNQDLTNYLEKRNNPQDQSPMIERQRLAAIGEAKASRAEVLSAPVTVYVTVQSDGSSEVKSEGASKELGLMIGNGVRKMLLDECRQGGIIDNELRRRGR</sequence>
<keyword evidence="2" id="KW-0812">Transmembrane</keyword>
<keyword evidence="5" id="KW-1185">Reference proteome</keyword>
<keyword evidence="2" id="KW-1133">Transmembrane helix</keyword>
<evidence type="ECO:0000259" key="3">
    <source>
        <dbReference type="Pfam" id="PF20155"/>
    </source>
</evidence>
<dbReference type="eggNOG" id="COG5281">
    <property type="taxonomic scope" value="Bacteria"/>
</dbReference>
<feature type="transmembrane region" description="Helical" evidence="2">
    <location>
        <begin position="360"/>
        <end position="384"/>
    </location>
</feature>
<feature type="coiled-coil region" evidence="1">
    <location>
        <begin position="751"/>
        <end position="786"/>
    </location>
</feature>
<gene>
    <name evidence="4" type="ORF">F945_02159</name>
</gene>
<feature type="coiled-coil region" evidence="1">
    <location>
        <begin position="243"/>
        <end position="270"/>
    </location>
</feature>
<protein>
    <recommendedName>
        <fullName evidence="3">Tape measure protein N-terminal domain-containing protein</fullName>
    </recommendedName>
</protein>
<feature type="domain" description="Tape measure protein N-terminal" evidence="3">
    <location>
        <begin position="98"/>
        <end position="288"/>
    </location>
</feature>
<dbReference type="Pfam" id="PF20155">
    <property type="entry name" value="TMP_3"/>
    <property type="match status" value="1"/>
</dbReference>
<reference evidence="4 5" key="1">
    <citation type="submission" date="2013-06" db="EMBL/GenBank/DDBJ databases">
        <title>The Genome Sequence of Acinetobacter rudis CIP 110305.</title>
        <authorList>
            <consortium name="The Broad Institute Genome Sequencing Platform"/>
            <consortium name="The Broad Institute Genome Sequencing Center for Infectious Disease"/>
            <person name="Cerqueira G."/>
            <person name="Feldgarden M."/>
            <person name="Courvalin P."/>
            <person name="Perichon B."/>
            <person name="Grillot-Courvalin C."/>
            <person name="Clermont D."/>
            <person name="Rocha E."/>
            <person name="Yoon E.-J."/>
            <person name="Nemec A."/>
            <person name="Young S.K."/>
            <person name="Zeng Q."/>
            <person name="Gargeya S."/>
            <person name="Fitzgerald M."/>
            <person name="Abouelleil A."/>
            <person name="Alvarado L."/>
            <person name="Berlin A.M."/>
            <person name="Chapman S.B."/>
            <person name="Dewar J."/>
            <person name="Goldberg J."/>
            <person name="Griggs A."/>
            <person name="Gujja S."/>
            <person name="Hansen M."/>
            <person name="Howarth C."/>
            <person name="Imamovic A."/>
            <person name="Larimer J."/>
            <person name="McCowan C."/>
            <person name="Murphy C."/>
            <person name="Pearson M."/>
            <person name="Priest M."/>
            <person name="Roberts A."/>
            <person name="Saif S."/>
            <person name="Shea T."/>
            <person name="Sykes S."/>
            <person name="Wortman J."/>
            <person name="Nusbaum C."/>
            <person name="Birren B."/>
        </authorList>
    </citation>
    <scope>NUCLEOTIDE SEQUENCE [LARGE SCALE GENOMIC DNA]</scope>
    <source>
        <strain evidence="4 5">CIP 110305</strain>
    </source>
</reference>
<dbReference type="Proteomes" id="UP000014568">
    <property type="component" value="Unassembled WGS sequence"/>
</dbReference>
<proteinExistence type="predicted"/>
<dbReference type="PATRIC" id="fig|421052.3.peg.2108"/>
<evidence type="ECO:0000313" key="5">
    <source>
        <dbReference type="Proteomes" id="UP000014568"/>
    </source>
</evidence>
<evidence type="ECO:0000313" key="4">
    <source>
        <dbReference type="EMBL" id="EPF72109.1"/>
    </source>
</evidence>
<evidence type="ECO:0000256" key="1">
    <source>
        <dbReference type="SAM" id="Coils"/>
    </source>
</evidence>
<organism evidence="4 5">
    <name type="scientific">Acinetobacter rudis CIP 110305</name>
    <dbReference type="NCBI Taxonomy" id="421052"/>
    <lineage>
        <taxon>Bacteria</taxon>
        <taxon>Pseudomonadati</taxon>
        <taxon>Pseudomonadota</taxon>
        <taxon>Gammaproteobacteria</taxon>
        <taxon>Moraxellales</taxon>
        <taxon>Moraxellaceae</taxon>
        <taxon>Acinetobacter</taxon>
    </lineage>
</organism>
<evidence type="ECO:0000256" key="2">
    <source>
        <dbReference type="SAM" id="Phobius"/>
    </source>
</evidence>
<dbReference type="STRING" id="632955.GCA_000829675_00293"/>
<dbReference type="OrthoDB" id="6174294at2"/>
<comment type="caution">
    <text evidence="4">The sequence shown here is derived from an EMBL/GenBank/DDBJ whole genome shotgun (WGS) entry which is preliminary data.</text>
</comment>
<dbReference type="InterPro" id="IPR013491">
    <property type="entry name" value="Tape_meas_N"/>
</dbReference>
<keyword evidence="1" id="KW-0175">Coiled coil</keyword>
<dbReference type="RefSeq" id="WP_016656565.1">
    <property type="nucleotide sequence ID" value="NZ_KE340353.1"/>
</dbReference>
<dbReference type="eggNOG" id="COG1196">
    <property type="taxonomic scope" value="Bacteria"/>
</dbReference>
<name>S3NCQ3_9GAMM</name>
<dbReference type="HOGENOM" id="CLU_003118_0_0_6"/>
<dbReference type="NCBIfam" id="TIGR02675">
    <property type="entry name" value="tape_meas_nterm"/>
    <property type="match status" value="1"/>
</dbReference>
<accession>S3NCQ3</accession>
<feature type="coiled-coil region" evidence="1">
    <location>
        <begin position="395"/>
        <end position="441"/>
    </location>
</feature>
<dbReference type="EMBL" id="ATGI01000030">
    <property type="protein sequence ID" value="EPF72109.1"/>
    <property type="molecule type" value="Genomic_DNA"/>
</dbReference>